<gene>
    <name evidence="1" type="ORF">OTI717_LOCUS28092</name>
</gene>
<dbReference type="AlphaFoldDB" id="A0A819MMU6"/>
<dbReference type="EMBL" id="CAJOAX010006533">
    <property type="protein sequence ID" value="CAF3983736.1"/>
    <property type="molecule type" value="Genomic_DNA"/>
</dbReference>
<reference evidence="1" key="1">
    <citation type="submission" date="2021-02" db="EMBL/GenBank/DDBJ databases">
        <authorList>
            <person name="Nowell W R."/>
        </authorList>
    </citation>
    <scope>NUCLEOTIDE SEQUENCE</scope>
</reference>
<dbReference type="Proteomes" id="UP000663823">
    <property type="component" value="Unassembled WGS sequence"/>
</dbReference>
<protein>
    <submittedName>
        <fullName evidence="1">Uncharacterized protein</fullName>
    </submittedName>
</protein>
<feature type="non-terminal residue" evidence="1">
    <location>
        <position position="1"/>
    </location>
</feature>
<accession>A0A819MMU6</accession>
<comment type="caution">
    <text evidence="1">The sequence shown here is derived from an EMBL/GenBank/DDBJ whole genome shotgun (WGS) entry which is preliminary data.</text>
</comment>
<organism evidence="1 2">
    <name type="scientific">Rotaria sordida</name>
    <dbReference type="NCBI Taxonomy" id="392033"/>
    <lineage>
        <taxon>Eukaryota</taxon>
        <taxon>Metazoa</taxon>
        <taxon>Spiralia</taxon>
        <taxon>Gnathifera</taxon>
        <taxon>Rotifera</taxon>
        <taxon>Eurotatoria</taxon>
        <taxon>Bdelloidea</taxon>
        <taxon>Philodinida</taxon>
        <taxon>Philodinidae</taxon>
        <taxon>Rotaria</taxon>
    </lineage>
</organism>
<proteinExistence type="predicted"/>
<evidence type="ECO:0000313" key="2">
    <source>
        <dbReference type="Proteomes" id="UP000663823"/>
    </source>
</evidence>
<name>A0A819MMU6_9BILA</name>
<evidence type="ECO:0000313" key="1">
    <source>
        <dbReference type="EMBL" id="CAF3983736.1"/>
    </source>
</evidence>
<sequence length="27" mass="3217">MNARFYAYLKIHDHKTQLGKQHLAAFN</sequence>